<feature type="compositionally biased region" description="Basic and acidic residues" evidence="1">
    <location>
        <begin position="86"/>
        <end position="97"/>
    </location>
</feature>
<protein>
    <recommendedName>
        <fullName evidence="5">Transmembrane protein</fullName>
    </recommendedName>
</protein>
<feature type="transmembrane region" description="Helical" evidence="2">
    <location>
        <begin position="33"/>
        <end position="50"/>
    </location>
</feature>
<evidence type="ECO:0000256" key="2">
    <source>
        <dbReference type="SAM" id="Phobius"/>
    </source>
</evidence>
<proteinExistence type="predicted"/>
<comment type="caution">
    <text evidence="3">The sequence shown here is derived from an EMBL/GenBank/DDBJ whole genome shotgun (WGS) entry which is preliminary data.</text>
</comment>
<dbReference type="Proteomes" id="UP001209570">
    <property type="component" value="Unassembled WGS sequence"/>
</dbReference>
<accession>A0AAD5MCM5</accession>
<keyword evidence="2" id="KW-0812">Transmembrane</keyword>
<dbReference type="AlphaFoldDB" id="A0AAD5MCM5"/>
<name>A0AAD5MCM5_PYTIN</name>
<evidence type="ECO:0000256" key="1">
    <source>
        <dbReference type="SAM" id="MobiDB-lite"/>
    </source>
</evidence>
<gene>
    <name evidence="3" type="ORF">P43SY_002597</name>
</gene>
<sequence>MLSFLRDLGAAHERLKKRVHAFRIPLSKNGQRAMGVVYFSIPVIAGYFVMKWAERRAERNFALEEDKIRNAVGGSAKQHVQQQNEQLRRMLQDASKA</sequence>
<evidence type="ECO:0000313" key="4">
    <source>
        <dbReference type="Proteomes" id="UP001209570"/>
    </source>
</evidence>
<keyword evidence="2" id="KW-1133">Transmembrane helix</keyword>
<evidence type="ECO:0008006" key="5">
    <source>
        <dbReference type="Google" id="ProtNLM"/>
    </source>
</evidence>
<feature type="region of interest" description="Disordered" evidence="1">
    <location>
        <begin position="73"/>
        <end position="97"/>
    </location>
</feature>
<keyword evidence="2" id="KW-0472">Membrane</keyword>
<dbReference type="EMBL" id="JAKCXM010000001">
    <property type="protein sequence ID" value="KAJ0410265.1"/>
    <property type="molecule type" value="Genomic_DNA"/>
</dbReference>
<evidence type="ECO:0000313" key="3">
    <source>
        <dbReference type="EMBL" id="KAJ0410265.1"/>
    </source>
</evidence>
<keyword evidence="4" id="KW-1185">Reference proteome</keyword>
<organism evidence="3 4">
    <name type="scientific">Pythium insidiosum</name>
    <name type="common">Pythiosis disease agent</name>
    <dbReference type="NCBI Taxonomy" id="114742"/>
    <lineage>
        <taxon>Eukaryota</taxon>
        <taxon>Sar</taxon>
        <taxon>Stramenopiles</taxon>
        <taxon>Oomycota</taxon>
        <taxon>Peronosporomycetes</taxon>
        <taxon>Pythiales</taxon>
        <taxon>Pythiaceae</taxon>
        <taxon>Pythium</taxon>
    </lineage>
</organism>
<reference evidence="3" key="1">
    <citation type="submission" date="2021-12" db="EMBL/GenBank/DDBJ databases">
        <title>Prjna785345.</title>
        <authorList>
            <person name="Rujirawat T."/>
            <person name="Krajaejun T."/>
        </authorList>
    </citation>
    <scope>NUCLEOTIDE SEQUENCE</scope>
    <source>
        <strain evidence="3">Pi057C3</strain>
    </source>
</reference>